<gene>
    <name evidence="2" type="ORF">TGP89_265180</name>
</gene>
<proteinExistence type="predicted"/>
<dbReference type="Proteomes" id="UP000028828">
    <property type="component" value="Unassembled WGS sequence"/>
</dbReference>
<protein>
    <submittedName>
        <fullName evidence="2">Uncharacterized protein</fullName>
    </submittedName>
</protein>
<dbReference type="EMBL" id="AEYI02001829">
    <property type="protein sequence ID" value="KFG32733.1"/>
    <property type="molecule type" value="Genomic_DNA"/>
</dbReference>
<dbReference type="OrthoDB" id="347233at2759"/>
<feature type="region of interest" description="Disordered" evidence="1">
    <location>
        <begin position="319"/>
        <end position="376"/>
    </location>
</feature>
<sequence length="452" mass="48400">MDAVMVVHQLQRLAATEDPSPAVAAKLPRVAVGICYFIDHPEVGVRQQAANAVKKVVSLHGGLLQGTKEGIELEKMLSRHAETSKDAVVAEACRDALQLFQKQASGGETRKESKLSTNAEAPAKMAKPSCDAEASSSPAALPPSEEASSRPKGGEASSPSSPGGEDLERASRPCTPADPAVLPEGEMYTVLLGLRGLAAELRRKRENGAPPSPSAALSPALRATLDDLQRELQYRLVCIPGVSSATITLNIRGLCTQLEAEAMPQSSARGSEEGDGVAVLLVRLSQEPTKRMRHLQDIRDAAGPLTLVLRAERVYDGGRAGKSRSKTAGEKEAPRGGQEAAPAYLDEETSRGRSSDAKQQNDDAERTQESCGEGLHGTGETAAGYSFFSRNSVLFTQSRFLGSSILPYEDDPELATRLKREKEKKAAERLKQLESQTVLDRVLGNIGKVRFW</sequence>
<feature type="compositionally biased region" description="Basic and acidic residues" evidence="1">
    <location>
        <begin position="348"/>
        <end position="368"/>
    </location>
</feature>
<organism evidence="2 3">
    <name type="scientific">Toxoplasma gondii p89</name>
    <dbReference type="NCBI Taxonomy" id="943119"/>
    <lineage>
        <taxon>Eukaryota</taxon>
        <taxon>Sar</taxon>
        <taxon>Alveolata</taxon>
        <taxon>Apicomplexa</taxon>
        <taxon>Conoidasida</taxon>
        <taxon>Coccidia</taxon>
        <taxon>Eucoccidiorida</taxon>
        <taxon>Eimeriorina</taxon>
        <taxon>Sarcocystidae</taxon>
        <taxon>Toxoplasma</taxon>
    </lineage>
</organism>
<feature type="compositionally biased region" description="Low complexity" evidence="1">
    <location>
        <begin position="132"/>
        <end position="146"/>
    </location>
</feature>
<evidence type="ECO:0000313" key="3">
    <source>
        <dbReference type="Proteomes" id="UP000028828"/>
    </source>
</evidence>
<accession>A0A086JKR5</accession>
<dbReference type="AlphaFoldDB" id="A0A086JKR5"/>
<name>A0A086JKR5_TOXGO</name>
<reference evidence="2 3" key="1">
    <citation type="submission" date="2014-03" db="EMBL/GenBank/DDBJ databases">
        <authorList>
            <person name="Sibley D."/>
            <person name="Venepally P."/>
            <person name="Karamycheva S."/>
            <person name="Hadjithomas M."/>
            <person name="Khan A."/>
            <person name="Brunk B."/>
            <person name="Roos D."/>
            <person name="Caler E."/>
            <person name="Lorenzi H."/>
        </authorList>
    </citation>
    <scope>NUCLEOTIDE SEQUENCE [LARGE SCALE GENOMIC DNA]</scope>
    <source>
        <strain evidence="3">p89</strain>
    </source>
</reference>
<evidence type="ECO:0000313" key="2">
    <source>
        <dbReference type="EMBL" id="KFG32733.1"/>
    </source>
</evidence>
<feature type="region of interest" description="Disordered" evidence="1">
    <location>
        <begin position="104"/>
        <end position="181"/>
    </location>
</feature>
<feature type="compositionally biased region" description="Low complexity" evidence="1">
    <location>
        <begin position="154"/>
        <end position="164"/>
    </location>
</feature>
<evidence type="ECO:0000256" key="1">
    <source>
        <dbReference type="SAM" id="MobiDB-lite"/>
    </source>
</evidence>
<comment type="caution">
    <text evidence="2">The sequence shown here is derived from an EMBL/GenBank/DDBJ whole genome shotgun (WGS) entry which is preliminary data.</text>
</comment>
<dbReference type="VEuPathDB" id="ToxoDB:TGP89_265180"/>